<evidence type="ECO:0000256" key="6">
    <source>
        <dbReference type="ARBA" id="ARBA00022989"/>
    </source>
</evidence>
<keyword evidence="7 9" id="KW-0472">Membrane</keyword>
<evidence type="ECO:0000256" key="4">
    <source>
        <dbReference type="ARBA" id="ARBA00022475"/>
    </source>
</evidence>
<dbReference type="PATRIC" id="fig|518642.7.peg.1598"/>
<sequence length="792" mass="79450">MQTPHTGTTASAPEHDSSTAQLDGEESDRRAKTSPAKADEPAPAPGSRPGPVPGTETPAAATETPAGTGRAVGAPAAGRRTVALAVAGLTAAVLLLSGLSLAVGAGEVGVGGVLDYLLNRDGARADARLSLVVGDLRLPRTLTALLVGAALGVAGCLLQAVTRNPLAETGLLGVNAGASLGVVAGIALLGFDSGYAYLVCAFVGAVVASGLVLLISGRRGGGSPMRLVLAGAALGATFGGLTSVIVVNSAETYDRFRFWVLGSLAGVEGFGELGRLAPVLAVGFLVALLVARPLSALALGDDLARSLGHRPPVIRTVVAIGVTLLTASAVALAGPISFLGLLAGFLARAIAGTRLAARLLLAGLIGACVLAVSDVAARVVSRPFEAPVSVIVALIGAPVLIAIVRSKQLASMGMTEPATEERTPDCPRRFTFSLPRPKPRKPKAVRVRPPDTLVVRRGPLSVLVTRRAAIAAVALAGALVCAVVLSAYAGQSDMGVGRTFRAVFGQGDRFDVLLVQNFRLGRIVAGLTAGAALGLAGCLTQTLARNRLATPELLGVNDGATAAVLLSVTLSASGTFGAWWAGPIGALVAVIVVTTVSGGLGQRGYRVLVVGLAMSALASAITQVVLSRRSLSSASSLYVWTSGSLNGRSYSVAVPVLIGLAILVPVSLAVARHLAVLRFDDATASSLGSAPGRVRTLALLLAVGLAGLAVGICGPVGFVALAAPVIASRLAGPLRVPLVGSMLTGAVLVVAADTLGRIVFDGVELPVGIVTTVLGGPFLLWVLLGRSAATRV</sequence>
<feature type="transmembrane region" description="Helical" evidence="9">
    <location>
        <begin position="468"/>
        <end position="489"/>
    </location>
</feature>
<keyword evidence="4" id="KW-1003">Cell membrane</keyword>
<accession>A0A1E7LNS1</accession>
<evidence type="ECO:0000313" key="11">
    <source>
        <dbReference type="Proteomes" id="UP000175971"/>
    </source>
</evidence>
<feature type="transmembrane region" description="Helical" evidence="9">
    <location>
        <begin position="696"/>
        <end position="726"/>
    </location>
</feature>
<dbReference type="AlphaFoldDB" id="A0A1E7LNS1"/>
<dbReference type="GO" id="GO:0005886">
    <property type="term" value="C:plasma membrane"/>
    <property type="evidence" value="ECO:0007669"/>
    <property type="project" value="UniProtKB-SubCell"/>
</dbReference>
<comment type="similarity">
    <text evidence="2">Belongs to the binding-protein-dependent transport system permease family. FecCD subfamily.</text>
</comment>
<evidence type="ECO:0000256" key="7">
    <source>
        <dbReference type="ARBA" id="ARBA00023136"/>
    </source>
</evidence>
<evidence type="ECO:0000256" key="9">
    <source>
        <dbReference type="SAM" id="Phobius"/>
    </source>
</evidence>
<evidence type="ECO:0000256" key="1">
    <source>
        <dbReference type="ARBA" id="ARBA00004651"/>
    </source>
</evidence>
<evidence type="ECO:0000256" key="2">
    <source>
        <dbReference type="ARBA" id="ARBA00007935"/>
    </source>
</evidence>
<evidence type="ECO:0000256" key="5">
    <source>
        <dbReference type="ARBA" id="ARBA00022692"/>
    </source>
</evidence>
<feature type="transmembrane region" description="Helical" evidence="9">
    <location>
        <begin position="138"/>
        <end position="158"/>
    </location>
</feature>
<proteinExistence type="inferred from homology"/>
<feature type="transmembrane region" description="Helical" evidence="9">
    <location>
        <begin position="552"/>
        <end position="572"/>
    </location>
</feature>
<dbReference type="InterPro" id="IPR000522">
    <property type="entry name" value="ABC_transptr_permease_BtuC"/>
</dbReference>
<dbReference type="GO" id="GO:0022857">
    <property type="term" value="F:transmembrane transporter activity"/>
    <property type="evidence" value="ECO:0007669"/>
    <property type="project" value="InterPro"/>
</dbReference>
<feature type="transmembrane region" description="Helical" evidence="9">
    <location>
        <begin position="578"/>
        <end position="600"/>
    </location>
</feature>
<feature type="transmembrane region" description="Helical" evidence="9">
    <location>
        <begin position="607"/>
        <end position="626"/>
    </location>
</feature>
<feature type="compositionally biased region" description="Polar residues" evidence="8">
    <location>
        <begin position="1"/>
        <end position="11"/>
    </location>
</feature>
<gene>
    <name evidence="10" type="ORF">AN221_26465</name>
</gene>
<feature type="transmembrane region" description="Helical" evidence="9">
    <location>
        <begin position="520"/>
        <end position="540"/>
    </location>
</feature>
<feature type="compositionally biased region" description="Low complexity" evidence="8">
    <location>
        <begin position="53"/>
        <end position="73"/>
    </location>
</feature>
<comment type="subcellular location">
    <subcellularLocation>
        <location evidence="1">Cell membrane</location>
        <topology evidence="1">Multi-pass membrane protein</topology>
    </subcellularLocation>
</comment>
<keyword evidence="3" id="KW-0813">Transport</keyword>
<dbReference type="GO" id="GO:0033214">
    <property type="term" value="P:siderophore-iron import into cell"/>
    <property type="evidence" value="ECO:0007669"/>
    <property type="project" value="TreeGrafter"/>
</dbReference>
<feature type="transmembrane region" description="Helical" evidence="9">
    <location>
        <begin position="170"/>
        <end position="189"/>
    </location>
</feature>
<dbReference type="RefSeq" id="WP_070203018.1">
    <property type="nucleotide sequence ID" value="NZ_LJGZ01000096.1"/>
</dbReference>
<protein>
    <submittedName>
        <fullName evidence="10">Iron ABC transporter permease</fullName>
    </submittedName>
</protein>
<dbReference type="InterPro" id="IPR037294">
    <property type="entry name" value="ABC_BtuC-like"/>
</dbReference>
<feature type="transmembrane region" description="Helical" evidence="9">
    <location>
        <begin position="386"/>
        <end position="404"/>
    </location>
</feature>
<dbReference type="EMBL" id="LJGZ01000096">
    <property type="protein sequence ID" value="OEV17849.1"/>
    <property type="molecule type" value="Genomic_DNA"/>
</dbReference>
<dbReference type="SUPFAM" id="SSF81345">
    <property type="entry name" value="ABC transporter involved in vitamin B12 uptake, BtuC"/>
    <property type="match status" value="2"/>
</dbReference>
<dbReference type="PANTHER" id="PTHR30472">
    <property type="entry name" value="FERRIC ENTEROBACTIN TRANSPORT SYSTEM PERMEASE PROTEIN"/>
    <property type="match status" value="1"/>
</dbReference>
<feature type="transmembrane region" description="Helical" evidence="9">
    <location>
        <begin position="82"/>
        <end position="105"/>
    </location>
</feature>
<feature type="transmembrane region" description="Helical" evidence="9">
    <location>
        <begin position="256"/>
        <end position="273"/>
    </location>
</feature>
<comment type="caution">
    <text evidence="10">The sequence shown here is derived from an EMBL/GenBank/DDBJ whole genome shotgun (WGS) entry which is preliminary data.</text>
</comment>
<dbReference type="Pfam" id="PF01032">
    <property type="entry name" value="FecCD"/>
    <property type="match status" value="2"/>
</dbReference>
<dbReference type="NCBIfam" id="NF007872">
    <property type="entry name" value="PRK10577.2-3"/>
    <property type="match status" value="1"/>
</dbReference>
<dbReference type="CDD" id="cd06550">
    <property type="entry name" value="TM_ABC_iron-siderophores_like"/>
    <property type="match status" value="2"/>
</dbReference>
<dbReference type="PANTHER" id="PTHR30472:SF1">
    <property type="entry name" value="FE(3+) DICITRATE TRANSPORT SYSTEM PERMEASE PROTEIN FECC-RELATED"/>
    <property type="match status" value="1"/>
</dbReference>
<feature type="region of interest" description="Disordered" evidence="8">
    <location>
        <begin position="1"/>
        <end position="73"/>
    </location>
</feature>
<feature type="transmembrane region" description="Helical" evidence="9">
    <location>
        <begin position="652"/>
        <end position="675"/>
    </location>
</feature>
<feature type="transmembrane region" description="Helical" evidence="9">
    <location>
        <begin position="280"/>
        <end position="299"/>
    </location>
</feature>
<feature type="transmembrane region" description="Helical" evidence="9">
    <location>
        <begin position="319"/>
        <end position="347"/>
    </location>
</feature>
<feature type="compositionally biased region" description="Pro residues" evidence="8">
    <location>
        <begin position="42"/>
        <end position="52"/>
    </location>
</feature>
<keyword evidence="6 9" id="KW-1133">Transmembrane helix</keyword>
<keyword evidence="11" id="KW-1185">Reference proteome</keyword>
<feature type="transmembrane region" description="Helical" evidence="9">
    <location>
        <begin position="738"/>
        <end position="760"/>
    </location>
</feature>
<evidence type="ECO:0000256" key="8">
    <source>
        <dbReference type="SAM" id="MobiDB-lite"/>
    </source>
</evidence>
<reference evidence="10 11" key="1">
    <citation type="journal article" date="2016" name="Front. Microbiol.">
        <title>Comparative Genomics Analysis of Streptomyces Species Reveals Their Adaptation to the Marine Environment and Their Diversity at the Genomic Level.</title>
        <authorList>
            <person name="Tian X."/>
            <person name="Zhang Z."/>
            <person name="Yang T."/>
            <person name="Chen M."/>
            <person name="Li J."/>
            <person name="Chen F."/>
            <person name="Yang J."/>
            <person name="Li W."/>
            <person name="Zhang B."/>
            <person name="Zhang Z."/>
            <person name="Wu J."/>
            <person name="Zhang C."/>
            <person name="Long L."/>
            <person name="Xiao J."/>
        </authorList>
    </citation>
    <scope>NUCLEOTIDE SEQUENCE [LARGE SCALE GENOMIC DNA]</scope>
    <source>
        <strain evidence="10 11">SCSIO M10372</strain>
    </source>
</reference>
<dbReference type="Gene3D" id="1.10.3470.10">
    <property type="entry name" value="ABC transporter involved in vitamin B12 uptake, BtuC"/>
    <property type="match status" value="2"/>
</dbReference>
<name>A0A1E7LNS1_9ACTN</name>
<feature type="transmembrane region" description="Helical" evidence="9">
    <location>
        <begin position="227"/>
        <end position="250"/>
    </location>
</feature>
<organism evidence="10 11">
    <name type="scientific">Streptomyces nanshensis</name>
    <dbReference type="NCBI Taxonomy" id="518642"/>
    <lineage>
        <taxon>Bacteria</taxon>
        <taxon>Bacillati</taxon>
        <taxon>Actinomycetota</taxon>
        <taxon>Actinomycetes</taxon>
        <taxon>Kitasatosporales</taxon>
        <taxon>Streptomycetaceae</taxon>
        <taxon>Streptomyces</taxon>
    </lineage>
</organism>
<feature type="transmembrane region" description="Helical" evidence="9">
    <location>
        <begin position="767"/>
        <end position="784"/>
    </location>
</feature>
<evidence type="ECO:0000313" key="10">
    <source>
        <dbReference type="EMBL" id="OEV17849.1"/>
    </source>
</evidence>
<keyword evidence="5 9" id="KW-0812">Transmembrane</keyword>
<evidence type="ECO:0000256" key="3">
    <source>
        <dbReference type="ARBA" id="ARBA00022448"/>
    </source>
</evidence>
<dbReference type="Proteomes" id="UP000175971">
    <property type="component" value="Unassembled WGS sequence"/>
</dbReference>
<feature type="transmembrane region" description="Helical" evidence="9">
    <location>
        <begin position="195"/>
        <end position="215"/>
    </location>
</feature>
<feature type="transmembrane region" description="Helical" evidence="9">
    <location>
        <begin position="359"/>
        <end position="380"/>
    </location>
</feature>